<dbReference type="GO" id="GO:0005524">
    <property type="term" value="F:ATP binding"/>
    <property type="evidence" value="ECO:0007669"/>
    <property type="project" value="UniProtKB-KW"/>
</dbReference>
<name>A0LDE0_MAGMM</name>
<evidence type="ECO:0000256" key="4">
    <source>
        <dbReference type="ARBA" id="ARBA00022840"/>
    </source>
</evidence>
<reference evidence="6 7" key="2">
    <citation type="journal article" date="2012" name="Int. J. Syst. Evol. Microbiol.">
        <title>Magnetococcus marinus gen. nov., sp. nov., a marine, magnetotactic bacterium that represents a novel lineage (Magnetococcaceae fam. nov.; Magnetococcales ord. nov.) at the base of the Alphaproteobacteria.</title>
        <authorList>
            <person name="Bazylinski D.A."/>
            <person name="Williams T.J."/>
            <person name="Lefevre C.T."/>
            <person name="Berg R.J."/>
            <person name="Zhang C.L."/>
            <person name="Bowser S.S."/>
            <person name="Dean A.J."/>
            <person name="Beveridge T.J."/>
        </authorList>
    </citation>
    <scope>NUCLEOTIDE SEQUENCE [LARGE SCALE GENOMIC DNA]</scope>
    <source>
        <strain evidence="7">ATCC BAA-1437 / JCM 17883 / MC-1</strain>
    </source>
</reference>
<dbReference type="GO" id="GO:0017004">
    <property type="term" value="P:cytochrome complex assembly"/>
    <property type="evidence" value="ECO:0007669"/>
    <property type="project" value="UniProtKB-KW"/>
</dbReference>
<evidence type="ECO:0000313" key="6">
    <source>
        <dbReference type="EMBL" id="ABK45983.1"/>
    </source>
</evidence>
<feature type="domain" description="ABC transporter" evidence="5">
    <location>
        <begin position="4"/>
        <end position="227"/>
    </location>
</feature>
<dbReference type="InterPro" id="IPR005895">
    <property type="entry name" value="ABC_transptr_haem_export_CcmA"/>
</dbReference>
<dbReference type="HOGENOM" id="CLU_000604_1_2_5"/>
<gene>
    <name evidence="6" type="ordered locus">Mmc1_3498</name>
</gene>
<dbReference type="STRING" id="156889.Mmc1_3498"/>
<keyword evidence="3" id="KW-0201">Cytochrome c-type biogenesis</keyword>
<dbReference type="NCBIfam" id="TIGR01189">
    <property type="entry name" value="ccmA"/>
    <property type="match status" value="1"/>
</dbReference>
<dbReference type="Gene3D" id="3.40.50.300">
    <property type="entry name" value="P-loop containing nucleotide triphosphate hydrolases"/>
    <property type="match status" value="1"/>
</dbReference>
<proteinExistence type="predicted"/>
<evidence type="ECO:0000256" key="3">
    <source>
        <dbReference type="ARBA" id="ARBA00022748"/>
    </source>
</evidence>
<dbReference type="SUPFAM" id="SSF52540">
    <property type="entry name" value="P-loop containing nucleoside triphosphate hydrolases"/>
    <property type="match status" value="1"/>
</dbReference>
<dbReference type="GO" id="GO:0016887">
    <property type="term" value="F:ATP hydrolysis activity"/>
    <property type="evidence" value="ECO:0007669"/>
    <property type="project" value="InterPro"/>
</dbReference>
<dbReference type="GO" id="GO:0022857">
    <property type="term" value="F:transmembrane transporter activity"/>
    <property type="evidence" value="ECO:0007669"/>
    <property type="project" value="InterPro"/>
</dbReference>
<dbReference type="RefSeq" id="WP_011715039.1">
    <property type="nucleotide sequence ID" value="NC_008576.1"/>
</dbReference>
<dbReference type="Proteomes" id="UP000002586">
    <property type="component" value="Chromosome"/>
</dbReference>
<dbReference type="InterPro" id="IPR003439">
    <property type="entry name" value="ABC_transporter-like_ATP-bd"/>
</dbReference>
<keyword evidence="4" id="KW-0067">ATP-binding</keyword>
<dbReference type="InterPro" id="IPR027417">
    <property type="entry name" value="P-loop_NTPase"/>
</dbReference>
<sequence length="228" mass="25784">MARLEVENIHYGFGRHKVLKGIDLTAEDGECLVLFGVNGAGKSTLLNILALRYRPKRGSYRLNGQEVWDNPDYSRSQIVTIAHHSHLYGHLTPVENLQFFSAMRDLERTDEQIKQCVRDVGLSRFLHRPVKGFSAGMRKRVALARVLLANPPLLLLDEPYSALDHQGVQWLNKILNAYIKEGGTLIIVTHDPDRVAALPYRALRVSKGLLLADTVDADFREEEEMQVC</sequence>
<dbReference type="PANTHER" id="PTHR42939:SF1">
    <property type="entry name" value="ABC TRANSPORTER ATP-BINDING PROTEIN ALBC-RELATED"/>
    <property type="match status" value="1"/>
</dbReference>
<dbReference type="InterPro" id="IPR051782">
    <property type="entry name" value="ABC_Transporter_VariousFunc"/>
</dbReference>
<evidence type="ECO:0000256" key="2">
    <source>
        <dbReference type="ARBA" id="ARBA00022741"/>
    </source>
</evidence>
<keyword evidence="1" id="KW-0813">Transport</keyword>
<dbReference type="EMBL" id="CP000471">
    <property type="protein sequence ID" value="ABK45983.1"/>
    <property type="molecule type" value="Genomic_DNA"/>
</dbReference>
<dbReference type="AlphaFoldDB" id="A0LDE0"/>
<dbReference type="eggNOG" id="COG1131">
    <property type="taxonomic scope" value="Bacteria"/>
</dbReference>
<dbReference type="KEGG" id="mgm:Mmc1_3498"/>
<dbReference type="Pfam" id="PF00005">
    <property type="entry name" value="ABC_tran"/>
    <property type="match status" value="1"/>
</dbReference>
<evidence type="ECO:0000256" key="1">
    <source>
        <dbReference type="ARBA" id="ARBA00022448"/>
    </source>
</evidence>
<dbReference type="PROSITE" id="PS00211">
    <property type="entry name" value="ABC_TRANSPORTER_1"/>
    <property type="match status" value="1"/>
</dbReference>
<evidence type="ECO:0000313" key="7">
    <source>
        <dbReference type="Proteomes" id="UP000002586"/>
    </source>
</evidence>
<evidence type="ECO:0000259" key="5">
    <source>
        <dbReference type="PROSITE" id="PS50893"/>
    </source>
</evidence>
<reference evidence="7" key="1">
    <citation type="journal article" date="2009" name="Appl. Environ. Microbiol.">
        <title>Complete genome sequence of the chemolithoautotrophic marine magnetotactic coccus strain MC-1.</title>
        <authorList>
            <person name="Schubbe S."/>
            <person name="Williams T.J."/>
            <person name="Xie G."/>
            <person name="Kiss H.E."/>
            <person name="Brettin T.S."/>
            <person name="Martinez D."/>
            <person name="Ross C.A."/>
            <person name="Schuler D."/>
            <person name="Cox B.L."/>
            <person name="Nealson K.H."/>
            <person name="Bazylinski D.A."/>
        </authorList>
    </citation>
    <scope>NUCLEOTIDE SEQUENCE [LARGE SCALE GENOMIC DNA]</scope>
    <source>
        <strain evidence="7">ATCC BAA-1437 / JCM 17883 / MC-1</strain>
    </source>
</reference>
<keyword evidence="2" id="KW-0547">Nucleotide-binding</keyword>
<dbReference type="OrthoDB" id="9800654at2"/>
<dbReference type="InterPro" id="IPR003593">
    <property type="entry name" value="AAA+_ATPase"/>
</dbReference>
<keyword evidence="7" id="KW-1185">Reference proteome</keyword>
<dbReference type="SMART" id="SM00382">
    <property type="entry name" value="AAA"/>
    <property type="match status" value="1"/>
</dbReference>
<dbReference type="InterPro" id="IPR017871">
    <property type="entry name" value="ABC_transporter-like_CS"/>
</dbReference>
<accession>A0LDE0</accession>
<protein>
    <submittedName>
        <fullName evidence="6">Heme exporter protein CcmA</fullName>
    </submittedName>
</protein>
<organism evidence="6 7">
    <name type="scientific">Magnetococcus marinus (strain ATCC BAA-1437 / JCM 17883 / MC-1)</name>
    <dbReference type="NCBI Taxonomy" id="156889"/>
    <lineage>
        <taxon>Bacteria</taxon>
        <taxon>Pseudomonadati</taxon>
        <taxon>Pseudomonadota</taxon>
        <taxon>Magnetococcia</taxon>
        <taxon>Magnetococcales</taxon>
        <taxon>Magnetococcaceae</taxon>
        <taxon>Magnetococcus</taxon>
    </lineage>
</organism>
<dbReference type="PANTHER" id="PTHR42939">
    <property type="entry name" value="ABC TRANSPORTER ATP-BINDING PROTEIN ALBC-RELATED"/>
    <property type="match status" value="1"/>
</dbReference>
<dbReference type="PROSITE" id="PS50893">
    <property type="entry name" value="ABC_TRANSPORTER_2"/>
    <property type="match status" value="1"/>
</dbReference>